<evidence type="ECO:0000256" key="6">
    <source>
        <dbReference type="ARBA" id="ARBA00023014"/>
    </source>
</evidence>
<dbReference type="SUPFAM" id="SSF52141">
    <property type="entry name" value="Uracil-DNA glycosylase-like"/>
    <property type="match status" value="1"/>
</dbReference>
<dbReference type="GO" id="GO:0046872">
    <property type="term" value="F:metal ion binding"/>
    <property type="evidence" value="ECO:0007669"/>
    <property type="project" value="UniProtKB-KW"/>
</dbReference>
<dbReference type="InterPro" id="IPR036895">
    <property type="entry name" value="Uracil-DNA_glycosylase-like_sf"/>
</dbReference>
<keyword evidence="7" id="KW-0234">DNA repair</keyword>
<evidence type="ECO:0000313" key="10">
    <source>
        <dbReference type="Proteomes" id="UP000824232"/>
    </source>
</evidence>
<protein>
    <recommendedName>
        <fullName evidence="8">Uracil-DNA glycosylase-like domain-containing protein</fullName>
    </recommendedName>
</protein>
<evidence type="ECO:0000313" key="9">
    <source>
        <dbReference type="EMBL" id="HIR59849.1"/>
    </source>
</evidence>
<dbReference type="InterPro" id="IPR051536">
    <property type="entry name" value="UDG_Type-4/5"/>
</dbReference>
<proteinExistence type="predicted"/>
<sequence>MKNQVFDELINSMSNCSKCTSLKKKNGKDCSLINIYQTQEFCKNIPSIWTDWYNRLDSKIMIIGQDWGPYNDMRQLNEQYINNPDRENWKYLVEQEKSNTKKLLNYYIRESSENKYSLDDMFITNAIMCARKGNNYRGNNIDLKKSTNNCSKYLLKQINIVKPKVILTLGYYPLLSLSKIYSFNIEKTLKDVINNSPEIMINDFIIIPLYHPVAQIKKSEQLKQYKRIWKYIIQ</sequence>
<dbReference type="Pfam" id="PF03167">
    <property type="entry name" value="UDG"/>
    <property type="match status" value="1"/>
</dbReference>
<feature type="domain" description="Uracil-DNA glycosylase-like" evidence="8">
    <location>
        <begin position="53"/>
        <end position="231"/>
    </location>
</feature>
<evidence type="ECO:0000256" key="1">
    <source>
        <dbReference type="ARBA" id="ARBA00022485"/>
    </source>
</evidence>
<keyword evidence="6" id="KW-0411">Iron-sulfur</keyword>
<gene>
    <name evidence="9" type="ORF">IAB38_07435</name>
</gene>
<dbReference type="AlphaFoldDB" id="A0A9D1DVE6"/>
<name>A0A9D1DVE6_9FIRM</name>
<keyword evidence="1" id="KW-0004">4Fe-4S</keyword>
<dbReference type="GO" id="GO:0097506">
    <property type="term" value="F:deaminated base DNA N-glycosylase activity"/>
    <property type="evidence" value="ECO:0007669"/>
    <property type="project" value="UniProtKB-ARBA"/>
</dbReference>
<dbReference type="InterPro" id="IPR005122">
    <property type="entry name" value="Uracil-DNA_glycosylase-like"/>
</dbReference>
<dbReference type="GO" id="GO:0051539">
    <property type="term" value="F:4 iron, 4 sulfur cluster binding"/>
    <property type="evidence" value="ECO:0007669"/>
    <property type="project" value="UniProtKB-KW"/>
</dbReference>
<evidence type="ECO:0000259" key="8">
    <source>
        <dbReference type="Pfam" id="PF03167"/>
    </source>
</evidence>
<comment type="caution">
    <text evidence="9">The sequence shown here is derived from an EMBL/GenBank/DDBJ whole genome shotgun (WGS) entry which is preliminary data.</text>
</comment>
<keyword evidence="4" id="KW-0378">Hydrolase</keyword>
<keyword evidence="3" id="KW-0227">DNA damage</keyword>
<dbReference type="PANTHER" id="PTHR33693:SF1">
    <property type="entry name" value="TYPE-4 URACIL-DNA GLYCOSYLASE"/>
    <property type="match status" value="1"/>
</dbReference>
<evidence type="ECO:0000256" key="5">
    <source>
        <dbReference type="ARBA" id="ARBA00023004"/>
    </source>
</evidence>
<evidence type="ECO:0000256" key="3">
    <source>
        <dbReference type="ARBA" id="ARBA00022763"/>
    </source>
</evidence>
<evidence type="ECO:0000256" key="2">
    <source>
        <dbReference type="ARBA" id="ARBA00022723"/>
    </source>
</evidence>
<accession>A0A9D1DVE6</accession>
<evidence type="ECO:0000256" key="7">
    <source>
        <dbReference type="ARBA" id="ARBA00023204"/>
    </source>
</evidence>
<keyword evidence="2" id="KW-0479">Metal-binding</keyword>
<dbReference type="EMBL" id="DVHC01000067">
    <property type="protein sequence ID" value="HIR59849.1"/>
    <property type="molecule type" value="Genomic_DNA"/>
</dbReference>
<organism evidence="9 10">
    <name type="scientific">Candidatus Onthousia excrementipullorum</name>
    <dbReference type="NCBI Taxonomy" id="2840884"/>
    <lineage>
        <taxon>Bacteria</taxon>
        <taxon>Bacillati</taxon>
        <taxon>Bacillota</taxon>
        <taxon>Bacilli</taxon>
        <taxon>Candidatus Onthousia</taxon>
    </lineage>
</organism>
<evidence type="ECO:0000256" key="4">
    <source>
        <dbReference type="ARBA" id="ARBA00022801"/>
    </source>
</evidence>
<dbReference type="GO" id="GO:0006281">
    <property type="term" value="P:DNA repair"/>
    <property type="evidence" value="ECO:0007669"/>
    <property type="project" value="UniProtKB-KW"/>
</dbReference>
<reference evidence="9" key="1">
    <citation type="submission" date="2020-10" db="EMBL/GenBank/DDBJ databases">
        <authorList>
            <person name="Gilroy R."/>
        </authorList>
    </citation>
    <scope>NUCLEOTIDE SEQUENCE</scope>
    <source>
        <strain evidence="9">CHK184-20233</strain>
    </source>
</reference>
<reference evidence="9" key="2">
    <citation type="journal article" date="2021" name="PeerJ">
        <title>Extensive microbial diversity within the chicken gut microbiome revealed by metagenomics and culture.</title>
        <authorList>
            <person name="Gilroy R."/>
            <person name="Ravi A."/>
            <person name="Getino M."/>
            <person name="Pursley I."/>
            <person name="Horton D.L."/>
            <person name="Alikhan N.F."/>
            <person name="Baker D."/>
            <person name="Gharbi K."/>
            <person name="Hall N."/>
            <person name="Watson M."/>
            <person name="Adriaenssens E.M."/>
            <person name="Foster-Nyarko E."/>
            <person name="Jarju S."/>
            <person name="Secka A."/>
            <person name="Antonio M."/>
            <person name="Oren A."/>
            <person name="Chaudhuri R.R."/>
            <person name="La Ragione R."/>
            <person name="Hildebrand F."/>
            <person name="Pallen M.J."/>
        </authorList>
    </citation>
    <scope>NUCLEOTIDE SEQUENCE</scope>
    <source>
        <strain evidence="9">CHK184-20233</strain>
    </source>
</reference>
<keyword evidence="5" id="KW-0408">Iron</keyword>
<dbReference type="Proteomes" id="UP000824232">
    <property type="component" value="Unassembled WGS sequence"/>
</dbReference>
<dbReference type="Gene3D" id="3.40.470.10">
    <property type="entry name" value="Uracil-DNA glycosylase-like domain"/>
    <property type="match status" value="1"/>
</dbReference>
<dbReference type="PANTHER" id="PTHR33693">
    <property type="entry name" value="TYPE-5 URACIL-DNA GLYCOSYLASE"/>
    <property type="match status" value="1"/>
</dbReference>